<dbReference type="Gene3D" id="1.10.510.10">
    <property type="entry name" value="Transferase(Phosphotransferase) domain 1"/>
    <property type="match status" value="1"/>
</dbReference>
<keyword evidence="5 10" id="KW-0418">Kinase</keyword>
<name>A0A4P9YBS5_ROZAC</name>
<dbReference type="GO" id="GO:0004674">
    <property type="term" value="F:protein serine/threonine kinase activity"/>
    <property type="evidence" value="ECO:0007669"/>
    <property type="project" value="UniProtKB-KW"/>
</dbReference>
<dbReference type="GO" id="GO:0005524">
    <property type="term" value="F:ATP binding"/>
    <property type="evidence" value="ECO:0007669"/>
    <property type="project" value="UniProtKB-KW"/>
</dbReference>
<evidence type="ECO:0000259" key="9">
    <source>
        <dbReference type="PROSITE" id="PS50011"/>
    </source>
</evidence>
<proteinExistence type="inferred from homology"/>
<dbReference type="GO" id="GO:0005737">
    <property type="term" value="C:cytoplasm"/>
    <property type="evidence" value="ECO:0007669"/>
    <property type="project" value="TreeGrafter"/>
</dbReference>
<evidence type="ECO:0000313" key="10">
    <source>
        <dbReference type="EMBL" id="RKP15580.1"/>
    </source>
</evidence>
<reference evidence="11" key="1">
    <citation type="journal article" date="2018" name="Nat. Microbiol.">
        <title>Leveraging single-cell genomics to expand the fungal tree of life.</title>
        <authorList>
            <person name="Ahrendt S.R."/>
            <person name="Quandt C.A."/>
            <person name="Ciobanu D."/>
            <person name="Clum A."/>
            <person name="Salamov A."/>
            <person name="Andreopoulos B."/>
            <person name="Cheng J.F."/>
            <person name="Woyke T."/>
            <person name="Pelin A."/>
            <person name="Henrissat B."/>
            <person name="Reynolds N.K."/>
            <person name="Benny G.L."/>
            <person name="Smith M.E."/>
            <person name="James T.Y."/>
            <person name="Grigoriev I.V."/>
        </authorList>
    </citation>
    <scope>NUCLEOTIDE SEQUENCE [LARGE SCALE GENOMIC DNA]</scope>
    <source>
        <strain evidence="11">CSF55</strain>
    </source>
</reference>
<dbReference type="SMART" id="SM00220">
    <property type="entry name" value="S_TKc"/>
    <property type="match status" value="1"/>
</dbReference>
<protein>
    <submittedName>
        <fullName evidence="10">Kinase-like protein</fullName>
    </submittedName>
</protein>
<keyword evidence="4" id="KW-0547">Nucleotide-binding</keyword>
<gene>
    <name evidence="10" type="ORF">ROZALSC1DRAFT_18627</name>
</gene>
<dbReference type="InterPro" id="IPR011009">
    <property type="entry name" value="Kinase-like_dom_sf"/>
</dbReference>
<feature type="domain" description="Protein kinase" evidence="9">
    <location>
        <begin position="1"/>
        <end position="109"/>
    </location>
</feature>
<keyword evidence="6" id="KW-0067">ATP-binding</keyword>
<feature type="non-terminal residue" evidence="10">
    <location>
        <position position="1"/>
    </location>
</feature>
<dbReference type="EMBL" id="ML008674">
    <property type="protein sequence ID" value="RKP15580.1"/>
    <property type="molecule type" value="Genomic_DNA"/>
</dbReference>
<evidence type="ECO:0000256" key="1">
    <source>
        <dbReference type="ARBA" id="ARBA00008874"/>
    </source>
</evidence>
<evidence type="ECO:0000256" key="2">
    <source>
        <dbReference type="ARBA" id="ARBA00022527"/>
    </source>
</evidence>
<dbReference type="Pfam" id="PF00069">
    <property type="entry name" value="Pkinase"/>
    <property type="match status" value="1"/>
</dbReference>
<dbReference type="PANTHER" id="PTHR48012">
    <property type="entry name" value="STERILE20-LIKE KINASE, ISOFORM B-RELATED"/>
    <property type="match status" value="1"/>
</dbReference>
<dbReference type="PROSITE" id="PS50011">
    <property type="entry name" value="PROTEIN_KINASE_DOM"/>
    <property type="match status" value="1"/>
</dbReference>
<evidence type="ECO:0000313" key="11">
    <source>
        <dbReference type="Proteomes" id="UP000281549"/>
    </source>
</evidence>
<sequence length="142" mass="16467">SGRLSLTNLKRNSFVGTPYWMAPELIKRSGYSFKVDIWSLGITVYEVAKGVPPFMEYEPMKAIMMIPKSAPPQLPSEFSKHIRDFLSHCLDHDPEKRLSAEELLKHKFIKSAKKNDLLMDLVIRHQEWEAKNIKDDKKPDLL</sequence>
<evidence type="ECO:0000256" key="3">
    <source>
        <dbReference type="ARBA" id="ARBA00022679"/>
    </source>
</evidence>
<evidence type="ECO:0000256" key="8">
    <source>
        <dbReference type="ARBA" id="ARBA00048679"/>
    </source>
</evidence>
<dbReference type="InterPro" id="IPR000719">
    <property type="entry name" value="Prot_kinase_dom"/>
</dbReference>
<keyword evidence="2" id="KW-0723">Serine/threonine-protein kinase</keyword>
<keyword evidence="3" id="KW-0808">Transferase</keyword>
<accession>A0A4P9YBS5</accession>
<dbReference type="Proteomes" id="UP000281549">
    <property type="component" value="Unassembled WGS sequence"/>
</dbReference>
<evidence type="ECO:0000256" key="7">
    <source>
        <dbReference type="ARBA" id="ARBA00047899"/>
    </source>
</evidence>
<dbReference type="SUPFAM" id="SSF56112">
    <property type="entry name" value="Protein kinase-like (PK-like)"/>
    <property type="match status" value="1"/>
</dbReference>
<evidence type="ECO:0000256" key="4">
    <source>
        <dbReference type="ARBA" id="ARBA00022741"/>
    </source>
</evidence>
<dbReference type="PANTHER" id="PTHR48012:SF10">
    <property type="entry name" value="FI20177P1"/>
    <property type="match status" value="1"/>
</dbReference>
<dbReference type="InterPro" id="IPR050629">
    <property type="entry name" value="STE20/SPS1-PAK"/>
</dbReference>
<comment type="similarity">
    <text evidence="1">Belongs to the protein kinase superfamily. STE Ser/Thr protein kinase family. STE20 subfamily.</text>
</comment>
<organism evidence="10 11">
    <name type="scientific">Rozella allomycis (strain CSF55)</name>
    <dbReference type="NCBI Taxonomy" id="988480"/>
    <lineage>
        <taxon>Eukaryota</taxon>
        <taxon>Fungi</taxon>
        <taxon>Fungi incertae sedis</taxon>
        <taxon>Cryptomycota</taxon>
        <taxon>Cryptomycota incertae sedis</taxon>
        <taxon>Rozella</taxon>
    </lineage>
</organism>
<comment type="catalytic activity">
    <reaction evidence="8">
        <text>L-seryl-[protein] + ATP = O-phospho-L-seryl-[protein] + ADP + H(+)</text>
        <dbReference type="Rhea" id="RHEA:17989"/>
        <dbReference type="Rhea" id="RHEA-COMP:9863"/>
        <dbReference type="Rhea" id="RHEA-COMP:11604"/>
        <dbReference type="ChEBI" id="CHEBI:15378"/>
        <dbReference type="ChEBI" id="CHEBI:29999"/>
        <dbReference type="ChEBI" id="CHEBI:30616"/>
        <dbReference type="ChEBI" id="CHEBI:83421"/>
        <dbReference type="ChEBI" id="CHEBI:456216"/>
        <dbReference type="EC" id="2.7.11.1"/>
    </reaction>
</comment>
<comment type="catalytic activity">
    <reaction evidence="7">
        <text>L-threonyl-[protein] + ATP = O-phospho-L-threonyl-[protein] + ADP + H(+)</text>
        <dbReference type="Rhea" id="RHEA:46608"/>
        <dbReference type="Rhea" id="RHEA-COMP:11060"/>
        <dbReference type="Rhea" id="RHEA-COMP:11605"/>
        <dbReference type="ChEBI" id="CHEBI:15378"/>
        <dbReference type="ChEBI" id="CHEBI:30013"/>
        <dbReference type="ChEBI" id="CHEBI:30616"/>
        <dbReference type="ChEBI" id="CHEBI:61977"/>
        <dbReference type="ChEBI" id="CHEBI:456216"/>
        <dbReference type="EC" id="2.7.11.1"/>
    </reaction>
</comment>
<evidence type="ECO:0000256" key="6">
    <source>
        <dbReference type="ARBA" id="ARBA00022840"/>
    </source>
</evidence>
<evidence type="ECO:0000256" key="5">
    <source>
        <dbReference type="ARBA" id="ARBA00022777"/>
    </source>
</evidence>
<dbReference type="AlphaFoldDB" id="A0A4P9YBS5"/>